<keyword evidence="4 5" id="KW-0472">Membrane</keyword>
<feature type="transmembrane region" description="Helical" evidence="5">
    <location>
        <begin position="43"/>
        <end position="65"/>
    </location>
</feature>
<name>A0ABT1WFX6_9BURK</name>
<comment type="caution">
    <text evidence="6">The sequence shown here is derived from an EMBL/GenBank/DDBJ whole genome shotgun (WGS) entry which is preliminary data.</text>
</comment>
<keyword evidence="2 5" id="KW-0812">Transmembrane</keyword>
<feature type="transmembrane region" description="Helical" evidence="5">
    <location>
        <begin position="181"/>
        <end position="200"/>
    </location>
</feature>
<evidence type="ECO:0000313" key="6">
    <source>
        <dbReference type="EMBL" id="MCQ8895808.1"/>
    </source>
</evidence>
<dbReference type="Pfam" id="PF01988">
    <property type="entry name" value="VIT1"/>
    <property type="match status" value="1"/>
</dbReference>
<keyword evidence="3 5" id="KW-1133">Transmembrane helix</keyword>
<dbReference type="RefSeq" id="WP_256763573.1">
    <property type="nucleotide sequence ID" value="NZ_JANIGO010000002.1"/>
</dbReference>
<feature type="transmembrane region" description="Helical" evidence="5">
    <location>
        <begin position="148"/>
        <end position="169"/>
    </location>
</feature>
<feature type="transmembrane region" description="Helical" evidence="5">
    <location>
        <begin position="212"/>
        <end position="232"/>
    </location>
</feature>
<gene>
    <name evidence="6" type="ORF">NQT62_05065</name>
</gene>
<dbReference type="InterPro" id="IPR008217">
    <property type="entry name" value="Ccc1_fam"/>
</dbReference>
<comment type="subcellular location">
    <subcellularLocation>
        <location evidence="1">Endomembrane system</location>
        <topology evidence="1">Multi-pass membrane protein</topology>
    </subcellularLocation>
</comment>
<accession>A0ABT1WFX6</accession>
<sequence length="237" mass="25221">MSPHYNHEHLIHRIGWLRAATLGANDGIISISSLLVGMASSGAQWSVVMTSGVAGLVAGAASMAAGEWVSVMSQSDAEEAELALEIKHIENNPQQELMELQKIYEGRGLKPDLARQVAVALTEHDVVESHARDELGITEHSKAKPAQAALASALTFLSGGVVPLLLMWLTQTLQFDLTTTLWAMGLGSVFTLFVTGALVARASNAHVWRSAFRVAIWGTFSMAASALLGRALGVHMA</sequence>
<dbReference type="PANTHER" id="PTHR31851">
    <property type="entry name" value="FE(2+)/MN(2+) TRANSPORTER PCL1"/>
    <property type="match status" value="1"/>
</dbReference>
<evidence type="ECO:0000256" key="2">
    <source>
        <dbReference type="ARBA" id="ARBA00022692"/>
    </source>
</evidence>
<evidence type="ECO:0000256" key="3">
    <source>
        <dbReference type="ARBA" id="ARBA00022989"/>
    </source>
</evidence>
<dbReference type="Proteomes" id="UP001204142">
    <property type="component" value="Unassembled WGS sequence"/>
</dbReference>
<protein>
    <submittedName>
        <fullName evidence="6">VIT family protein</fullName>
    </submittedName>
</protein>
<proteinExistence type="predicted"/>
<evidence type="ECO:0000313" key="7">
    <source>
        <dbReference type="Proteomes" id="UP001204142"/>
    </source>
</evidence>
<dbReference type="CDD" id="cd02432">
    <property type="entry name" value="Nodulin-21_like_1"/>
    <property type="match status" value="1"/>
</dbReference>
<organism evidence="6 7">
    <name type="scientific">Limnobacter humi</name>
    <dbReference type="NCBI Taxonomy" id="1778671"/>
    <lineage>
        <taxon>Bacteria</taxon>
        <taxon>Pseudomonadati</taxon>
        <taxon>Pseudomonadota</taxon>
        <taxon>Betaproteobacteria</taxon>
        <taxon>Burkholderiales</taxon>
        <taxon>Burkholderiaceae</taxon>
        <taxon>Limnobacter</taxon>
    </lineage>
</organism>
<dbReference type="EMBL" id="JANIGO010000002">
    <property type="protein sequence ID" value="MCQ8895808.1"/>
    <property type="molecule type" value="Genomic_DNA"/>
</dbReference>
<reference evidence="6 7" key="1">
    <citation type="submission" date="2022-07" db="EMBL/GenBank/DDBJ databases">
        <authorList>
            <person name="Xamxidin M."/>
            <person name="Wu M."/>
        </authorList>
    </citation>
    <scope>NUCLEOTIDE SEQUENCE [LARGE SCALE GENOMIC DNA]</scope>
    <source>
        <strain evidence="6 7">NBRC 111650</strain>
    </source>
</reference>
<evidence type="ECO:0000256" key="4">
    <source>
        <dbReference type="ARBA" id="ARBA00023136"/>
    </source>
</evidence>
<evidence type="ECO:0000256" key="5">
    <source>
        <dbReference type="SAM" id="Phobius"/>
    </source>
</evidence>
<keyword evidence="7" id="KW-1185">Reference proteome</keyword>
<evidence type="ECO:0000256" key="1">
    <source>
        <dbReference type="ARBA" id="ARBA00004127"/>
    </source>
</evidence>